<reference evidence="1" key="1">
    <citation type="submission" date="2020-10" db="EMBL/GenBank/DDBJ databases">
        <authorList>
            <person name="Hahn C.J."/>
            <person name="Laso-Perez R."/>
            <person name="Vulcano F."/>
            <person name="Vaziourakis K.-M."/>
            <person name="Stokke R."/>
            <person name="Steen I.H."/>
            <person name="Teske A."/>
            <person name="Boetius A."/>
            <person name="Liebeke M."/>
            <person name="Amann R."/>
            <person name="Knittel K."/>
        </authorList>
    </citation>
    <scope>NUCLEOTIDE SEQUENCE</scope>
    <source>
        <strain evidence="1">Gfbio:e3339647-f889-4370-9287-4fb5cb688e4c:AG392M11_GoMArc1</strain>
    </source>
</reference>
<sequence length="56" mass="6378">MKISSQPKGGIYEVNFGYNLNLEGYTTLMLDIPKLSEMFGCLIYTYTCHAPKVRKV</sequence>
<gene>
    <name evidence="1" type="ORF">DIAAKJNI_00495</name>
</gene>
<evidence type="ECO:0000313" key="2">
    <source>
        <dbReference type="Proteomes" id="UP000639006"/>
    </source>
</evidence>
<accession>A0A811T831</accession>
<dbReference type="AlphaFoldDB" id="A0A811T831"/>
<name>A0A811T831_9EURY</name>
<evidence type="ECO:0000313" key="1">
    <source>
        <dbReference type="EMBL" id="CAD6493444.1"/>
    </source>
</evidence>
<comment type="caution">
    <text evidence="1">The sequence shown here is derived from an EMBL/GenBank/DDBJ whole genome shotgun (WGS) entry which is preliminary data.</text>
</comment>
<dbReference type="Proteomes" id="UP000639006">
    <property type="component" value="Unassembled WGS sequence"/>
</dbReference>
<protein>
    <submittedName>
        <fullName evidence="1">Uncharacterized protein</fullName>
    </submittedName>
</protein>
<dbReference type="EMBL" id="CAJHIQ010000033">
    <property type="protein sequence ID" value="CAD6493444.1"/>
    <property type="molecule type" value="Genomic_DNA"/>
</dbReference>
<organism evidence="1 2">
    <name type="scientific">Candidatus Argoarchaeum ethanivorans</name>
    <dbReference type="NCBI Taxonomy" id="2608793"/>
    <lineage>
        <taxon>Archaea</taxon>
        <taxon>Methanobacteriati</taxon>
        <taxon>Methanobacteriota</taxon>
        <taxon>Stenosarchaea group</taxon>
        <taxon>Methanomicrobia</taxon>
        <taxon>Methanosarcinales</taxon>
        <taxon>Methanosarcinales incertae sedis</taxon>
        <taxon>GOM Arc I cluster</taxon>
        <taxon>Candidatus Argoarchaeum</taxon>
    </lineage>
</organism>
<proteinExistence type="predicted"/>